<dbReference type="SUPFAM" id="SSF53474">
    <property type="entry name" value="alpha/beta-Hydrolases"/>
    <property type="match status" value="1"/>
</dbReference>
<dbReference type="Gene3D" id="3.40.50.1820">
    <property type="entry name" value="alpha/beta hydrolase"/>
    <property type="match status" value="1"/>
</dbReference>
<evidence type="ECO:0000313" key="5">
    <source>
        <dbReference type="Proteomes" id="UP001165289"/>
    </source>
</evidence>
<dbReference type="GO" id="GO:0016787">
    <property type="term" value="F:hydrolase activity"/>
    <property type="evidence" value="ECO:0007669"/>
    <property type="project" value="UniProtKB-KW"/>
</dbReference>
<dbReference type="Proteomes" id="UP001165289">
    <property type="component" value="Unassembled WGS sequence"/>
</dbReference>
<dbReference type="PANTHER" id="PTHR48081">
    <property type="entry name" value="AB HYDROLASE SUPERFAMILY PROTEIN C4A8.06C"/>
    <property type="match status" value="1"/>
</dbReference>
<keyword evidence="5" id="KW-1185">Reference proteome</keyword>
<evidence type="ECO:0000256" key="1">
    <source>
        <dbReference type="ARBA" id="ARBA00022801"/>
    </source>
</evidence>
<comment type="caution">
    <text evidence="4">The sequence shown here is derived from an EMBL/GenBank/DDBJ whole genome shotgun (WGS) entry which is preliminary data.</text>
</comment>
<dbReference type="AlphaFoldDB" id="A0AAV7K8P2"/>
<gene>
    <name evidence="4" type="ORF">LOD99_1416</name>
</gene>
<dbReference type="Pfam" id="PF07859">
    <property type="entry name" value="Abhydrolase_3"/>
    <property type="match status" value="2"/>
</dbReference>
<proteinExistence type="predicted"/>
<dbReference type="InterPro" id="IPR013094">
    <property type="entry name" value="AB_hydrolase_3"/>
</dbReference>
<feature type="transmembrane region" description="Helical" evidence="2">
    <location>
        <begin position="21"/>
        <end position="40"/>
    </location>
</feature>
<dbReference type="PANTHER" id="PTHR48081:SF8">
    <property type="entry name" value="ALPHA_BETA HYDROLASE FOLD-3 DOMAIN-CONTAINING PROTEIN-RELATED"/>
    <property type="match status" value="1"/>
</dbReference>
<keyword evidence="2" id="KW-0812">Transmembrane</keyword>
<evidence type="ECO:0000259" key="3">
    <source>
        <dbReference type="Pfam" id="PF07859"/>
    </source>
</evidence>
<dbReference type="InterPro" id="IPR029058">
    <property type="entry name" value="AB_hydrolase_fold"/>
</dbReference>
<sequence length="433" mass="49948">MAEDKKAKPKPIYKSYCTCTSLLYILAVIGIILAGAYYYVHYGCDLSNEHEEMDCSEIFRMKTLPMFFQWSIEWTQLLDSWGILDFKMSIRRSFDSMNVNTTHLFNTPNITNLSILVQEWEHNGYNLYSYTPNELVGVSNQPVVIHLHGGGGVLFSPKYFDFTIRYLANSYKIKFIVPDYPKSPEVVFPTVHEFCLNAVKHVFENSKKFSIDPKRVSITGDSFGGHAGLYVSFKWRELGYYKKYAPILTLSLVYPWVQFVNTNLDSYRDSNNNNRLLSVRSIATFASFLINGSLDLTDLIINQSLPKMSPNYKERQLAFPELLPKIDWEPPQSMIEKYASSADTIIDPYTCFLFQTDFSHLPPIYVISAGYDLLLSESIMLIQRMNESGVQVEHYVAEKMFHGFFAISKPMKTYSETFIGFEKLGKFLKKHNK</sequence>
<keyword evidence="1" id="KW-0378">Hydrolase</keyword>
<feature type="domain" description="Alpha/beta hydrolase fold-3" evidence="3">
    <location>
        <begin position="332"/>
        <end position="405"/>
    </location>
</feature>
<dbReference type="InterPro" id="IPR050300">
    <property type="entry name" value="GDXG_lipolytic_enzyme"/>
</dbReference>
<keyword evidence="2" id="KW-1133">Transmembrane helix</keyword>
<reference evidence="4 5" key="1">
    <citation type="journal article" date="2023" name="BMC Biol.">
        <title>The compact genome of the sponge Oopsacas minuta (Hexactinellida) is lacking key metazoan core genes.</title>
        <authorList>
            <person name="Santini S."/>
            <person name="Schenkelaars Q."/>
            <person name="Jourda C."/>
            <person name="Duchesne M."/>
            <person name="Belahbib H."/>
            <person name="Rocher C."/>
            <person name="Selva M."/>
            <person name="Riesgo A."/>
            <person name="Vervoort M."/>
            <person name="Leys S.P."/>
            <person name="Kodjabachian L."/>
            <person name="Le Bivic A."/>
            <person name="Borchiellini C."/>
            <person name="Claverie J.M."/>
            <person name="Renard E."/>
        </authorList>
    </citation>
    <scope>NUCLEOTIDE SEQUENCE [LARGE SCALE GENOMIC DNA]</scope>
    <source>
        <strain evidence="4">SPO-2</strain>
    </source>
</reference>
<accession>A0AAV7K8P2</accession>
<protein>
    <recommendedName>
        <fullName evidence="3">Alpha/beta hydrolase fold-3 domain-containing protein</fullName>
    </recommendedName>
</protein>
<organism evidence="4 5">
    <name type="scientific">Oopsacas minuta</name>
    <dbReference type="NCBI Taxonomy" id="111878"/>
    <lineage>
        <taxon>Eukaryota</taxon>
        <taxon>Metazoa</taxon>
        <taxon>Porifera</taxon>
        <taxon>Hexactinellida</taxon>
        <taxon>Hexasterophora</taxon>
        <taxon>Lyssacinosida</taxon>
        <taxon>Leucopsacidae</taxon>
        <taxon>Oopsacas</taxon>
    </lineage>
</organism>
<keyword evidence="2" id="KW-0472">Membrane</keyword>
<feature type="domain" description="Alpha/beta hydrolase fold-3" evidence="3">
    <location>
        <begin position="144"/>
        <end position="302"/>
    </location>
</feature>
<name>A0AAV7K8P2_9METZ</name>
<evidence type="ECO:0000256" key="2">
    <source>
        <dbReference type="SAM" id="Phobius"/>
    </source>
</evidence>
<dbReference type="EMBL" id="JAKMXF010000144">
    <property type="protein sequence ID" value="KAI6656621.1"/>
    <property type="molecule type" value="Genomic_DNA"/>
</dbReference>
<evidence type="ECO:0000313" key="4">
    <source>
        <dbReference type="EMBL" id="KAI6656621.1"/>
    </source>
</evidence>